<evidence type="ECO:0000313" key="1">
    <source>
        <dbReference type="EMBL" id="GGB87529.1"/>
    </source>
</evidence>
<reference evidence="1" key="1">
    <citation type="journal article" date="2014" name="Int. J. Syst. Evol. Microbiol.">
        <title>Complete genome sequence of Corynebacterium casei LMG S-19264T (=DSM 44701T), isolated from a smear-ripened cheese.</title>
        <authorList>
            <consortium name="US DOE Joint Genome Institute (JGI-PGF)"/>
            <person name="Walter F."/>
            <person name="Albersmeier A."/>
            <person name="Kalinowski J."/>
            <person name="Ruckert C."/>
        </authorList>
    </citation>
    <scope>NUCLEOTIDE SEQUENCE</scope>
    <source>
        <strain evidence="1">CGMCC 1.10749</strain>
    </source>
</reference>
<proteinExistence type="predicted"/>
<comment type="caution">
    <text evidence="1">The sequence shown here is derived from an EMBL/GenBank/DDBJ whole genome shotgun (WGS) entry which is preliminary data.</text>
</comment>
<protein>
    <recommendedName>
        <fullName evidence="3">DUF559 domain-containing protein</fullName>
    </recommendedName>
</protein>
<evidence type="ECO:0008006" key="3">
    <source>
        <dbReference type="Google" id="ProtNLM"/>
    </source>
</evidence>
<reference evidence="1" key="2">
    <citation type="submission" date="2020-09" db="EMBL/GenBank/DDBJ databases">
        <authorList>
            <person name="Sun Q."/>
            <person name="Zhou Y."/>
        </authorList>
    </citation>
    <scope>NUCLEOTIDE SEQUENCE</scope>
    <source>
        <strain evidence="1">CGMCC 1.10749</strain>
    </source>
</reference>
<gene>
    <name evidence="1" type="ORF">GCM10011314_29150</name>
</gene>
<accession>A0A8H9KTD9</accession>
<name>A0A8H9KTD9_9MICO</name>
<sequence length="324" mass="35372">MADWGVLRRAADGQRGLLTRAQCLAAGLTDDMLRWRVDSRRWRRLHEGVFLTVPGRDDWRTTSLAALLCVDLPGVECGAAFADESAAFWWGLTSRPPGVVTVVVPARRRVVAPPGVVVRRSTRWVGYLDEFEDPARTTVAATVLDCAAAGGADAALARVASAVQGRRVNVGQLRAELGRRRGHPHGPLLREVLGDVDAGAESPAEIRWIRDVERAHGLPAGRRQGATDSGRRRHHDSRWTAYRLVVEVDGRLGHEGWLDRVRDGQRDREVAVGGDLTIRVFWPDVTSGACRTAAEVAALLQARGWTGRPHPCRAPGCAVRRVAA</sequence>
<organism evidence="1 2">
    <name type="scientific">Knoellia flava</name>
    <dbReference type="NCBI Taxonomy" id="913969"/>
    <lineage>
        <taxon>Bacteria</taxon>
        <taxon>Bacillati</taxon>
        <taxon>Actinomycetota</taxon>
        <taxon>Actinomycetes</taxon>
        <taxon>Micrococcales</taxon>
        <taxon>Intrasporangiaceae</taxon>
        <taxon>Knoellia</taxon>
    </lineage>
</organism>
<dbReference type="RefSeq" id="WP_052117006.1">
    <property type="nucleotide sequence ID" value="NZ_BMEA01000003.1"/>
</dbReference>
<dbReference type="EMBL" id="BMEA01000003">
    <property type="protein sequence ID" value="GGB87529.1"/>
    <property type="molecule type" value="Genomic_DNA"/>
</dbReference>
<evidence type="ECO:0000313" key="2">
    <source>
        <dbReference type="Proteomes" id="UP000628079"/>
    </source>
</evidence>
<dbReference type="AlphaFoldDB" id="A0A8H9KTD9"/>
<dbReference type="Proteomes" id="UP000628079">
    <property type="component" value="Unassembled WGS sequence"/>
</dbReference>